<dbReference type="Pfam" id="PF13458">
    <property type="entry name" value="Peripla_BP_6"/>
    <property type="match status" value="1"/>
</dbReference>
<dbReference type="PANTHER" id="PTHR30483:SF6">
    <property type="entry name" value="PERIPLASMIC BINDING PROTEIN OF ABC TRANSPORTER FOR NATURAL AMINO ACIDS"/>
    <property type="match status" value="1"/>
</dbReference>
<evidence type="ECO:0000256" key="1">
    <source>
        <dbReference type="ARBA" id="ARBA00010062"/>
    </source>
</evidence>
<dbReference type="InterPro" id="IPR028081">
    <property type="entry name" value="Leu-bd"/>
</dbReference>
<keyword evidence="3" id="KW-0813">Transport</keyword>
<dbReference type="Proteomes" id="UP000034832">
    <property type="component" value="Unassembled WGS sequence"/>
</dbReference>
<evidence type="ECO:0000256" key="2">
    <source>
        <dbReference type="ARBA" id="ARBA00022729"/>
    </source>
</evidence>
<evidence type="ECO:0000313" key="6">
    <source>
        <dbReference type="EMBL" id="TKT70242.1"/>
    </source>
</evidence>
<dbReference type="CDD" id="cd06327">
    <property type="entry name" value="PBP1_SBP-like"/>
    <property type="match status" value="1"/>
</dbReference>
<proteinExistence type="inferred from homology"/>
<comment type="similarity">
    <text evidence="1">Belongs to the leucine-binding protein family.</text>
</comment>
<dbReference type="SUPFAM" id="SSF53822">
    <property type="entry name" value="Periplasmic binding protein-like I"/>
    <property type="match status" value="1"/>
</dbReference>
<dbReference type="EMBL" id="LBIA02000001">
    <property type="protein sequence ID" value="TKT70242.1"/>
    <property type="molecule type" value="Genomic_DNA"/>
</dbReference>
<keyword evidence="2 4" id="KW-0732">Signal</keyword>
<dbReference type="InterPro" id="IPR028082">
    <property type="entry name" value="Peripla_BP_I"/>
</dbReference>
<organism evidence="6 7">
    <name type="scientific">Afipia massiliensis</name>
    <dbReference type="NCBI Taxonomy" id="211460"/>
    <lineage>
        <taxon>Bacteria</taxon>
        <taxon>Pseudomonadati</taxon>
        <taxon>Pseudomonadota</taxon>
        <taxon>Alphaproteobacteria</taxon>
        <taxon>Hyphomicrobiales</taxon>
        <taxon>Nitrobacteraceae</taxon>
        <taxon>Afipia</taxon>
    </lineage>
</organism>
<feature type="domain" description="Leucine-binding protein" evidence="5">
    <location>
        <begin position="24"/>
        <end position="362"/>
    </location>
</feature>
<feature type="chain" id="PRO_5020249098" evidence="4">
    <location>
        <begin position="22"/>
        <end position="400"/>
    </location>
</feature>
<dbReference type="STRING" id="211460.YH63_17120"/>
<accession>A0A4U6BJB3</accession>
<dbReference type="PANTHER" id="PTHR30483">
    <property type="entry name" value="LEUCINE-SPECIFIC-BINDING PROTEIN"/>
    <property type="match status" value="1"/>
</dbReference>
<dbReference type="GO" id="GO:0006865">
    <property type="term" value="P:amino acid transport"/>
    <property type="evidence" value="ECO:0007669"/>
    <property type="project" value="UniProtKB-KW"/>
</dbReference>
<sequence>MVRGVVAGASALVIGSMGAWAQEPLRIGVLTDLSGMNVDISGKGSIVAAQMAVKDFGGKVLGRPVEVLSADHQNKADIGGPIAREWVDRQNVKVIVDLPTTPVALAALEIAKAKNVAVLASGAASSDLTGKYCSKVLAHWSYDTYALAKGTARSLTLQGAKDWFFVTADYTFGYNLERDARAAIEAAGGKVRGSVKHPREVSDLSSSLLHAQGSGAKTIGFANSAGDMTTAVKQASEFGIVQGGQQIAALLAFINDIDSLGLKVAQGMVFTDGFYWDMDDETRKWSERFSAQMNGAKPSMIQAGVYSAVLNYLKAVEAAKTDGGEQVIAKMREMPISDMFARNAKLRKDGRLIHDMYLVEVKKPSESKGRWDYYKILRTIPAEEAFRPLSESECPDVAKK</sequence>
<evidence type="ECO:0000313" key="7">
    <source>
        <dbReference type="Proteomes" id="UP000034832"/>
    </source>
</evidence>
<evidence type="ECO:0000259" key="5">
    <source>
        <dbReference type="Pfam" id="PF13458"/>
    </source>
</evidence>
<comment type="caution">
    <text evidence="6">The sequence shown here is derived from an EMBL/GenBank/DDBJ whole genome shotgun (WGS) entry which is preliminary data.</text>
</comment>
<name>A0A4U6BJB3_9BRAD</name>
<dbReference type="InterPro" id="IPR051010">
    <property type="entry name" value="BCAA_transport"/>
</dbReference>
<evidence type="ECO:0000256" key="3">
    <source>
        <dbReference type="ARBA" id="ARBA00022970"/>
    </source>
</evidence>
<reference evidence="6" key="1">
    <citation type="submission" date="2019-04" db="EMBL/GenBank/DDBJ databases">
        <title>Whole genome sequencing of cave bacteria.</title>
        <authorList>
            <person name="Gan H.M."/>
            <person name="Barton H."/>
            <person name="Savka M.A."/>
        </authorList>
    </citation>
    <scope>NUCLEOTIDE SEQUENCE [LARGE SCALE GENOMIC DNA]</scope>
    <source>
        <strain evidence="6">LC387</strain>
    </source>
</reference>
<feature type="signal peptide" evidence="4">
    <location>
        <begin position="1"/>
        <end position="21"/>
    </location>
</feature>
<keyword evidence="3" id="KW-0029">Amino-acid transport</keyword>
<gene>
    <name evidence="6" type="ORF">YH63_001760</name>
</gene>
<keyword evidence="7" id="KW-1185">Reference proteome</keyword>
<dbReference type="OrthoDB" id="5794591at2"/>
<protein>
    <submittedName>
        <fullName evidence="6">ABC transporter substrate-binding protein</fullName>
    </submittedName>
</protein>
<dbReference type="AlphaFoldDB" id="A0A4U6BJB3"/>
<dbReference type="Gene3D" id="3.40.50.2300">
    <property type="match status" value="2"/>
</dbReference>
<evidence type="ECO:0000256" key="4">
    <source>
        <dbReference type="SAM" id="SignalP"/>
    </source>
</evidence>